<protein>
    <submittedName>
        <fullName evidence="7">Solute carrier family 2, facilitated glucose transporter member 9</fullName>
    </submittedName>
</protein>
<dbReference type="AlphaFoldDB" id="A0A4Z2FU75"/>
<dbReference type="GO" id="GO:0070837">
    <property type="term" value="P:dehydroascorbic acid transport"/>
    <property type="evidence" value="ECO:0007669"/>
    <property type="project" value="TreeGrafter"/>
</dbReference>
<accession>A0A4Z2FU75</accession>
<evidence type="ECO:0000256" key="2">
    <source>
        <dbReference type="ARBA" id="ARBA00022692"/>
    </source>
</evidence>
<dbReference type="OrthoDB" id="4540492at2759"/>
<keyword evidence="4 6" id="KW-0472">Membrane</keyword>
<feature type="region of interest" description="Disordered" evidence="5">
    <location>
        <begin position="150"/>
        <end position="181"/>
    </location>
</feature>
<evidence type="ECO:0000313" key="8">
    <source>
        <dbReference type="Proteomes" id="UP000314294"/>
    </source>
</evidence>
<dbReference type="InterPro" id="IPR005829">
    <property type="entry name" value="Sugar_transporter_CS"/>
</dbReference>
<dbReference type="InterPro" id="IPR045263">
    <property type="entry name" value="GLUT"/>
</dbReference>
<dbReference type="SUPFAM" id="SSF103473">
    <property type="entry name" value="MFS general substrate transporter"/>
    <property type="match status" value="1"/>
</dbReference>
<sequence>MPSGILREAGFDEELLPYITLSTGAIETLAAIISGLVIERIGRKPLLIFGFLAMAVFYSLLTVFLKFQDSQSWMPYLSYACILAVIASFCSGPVQDELRAVDRRRNGEESEEKWRKVEESGEKWRLKTIPWCSPPQEDACLFVQIRTGSPSHGAGNDGRSLMDLAQLPPAAPAEGSLPPQT</sequence>
<dbReference type="GO" id="GO:0055056">
    <property type="term" value="F:D-glucose transmembrane transporter activity"/>
    <property type="evidence" value="ECO:0007669"/>
    <property type="project" value="TreeGrafter"/>
</dbReference>
<dbReference type="Gene3D" id="1.20.1250.20">
    <property type="entry name" value="MFS general substrate transporter like domains"/>
    <property type="match status" value="1"/>
</dbReference>
<dbReference type="PROSITE" id="PS00216">
    <property type="entry name" value="SUGAR_TRANSPORT_1"/>
    <property type="match status" value="1"/>
</dbReference>
<feature type="transmembrane region" description="Helical" evidence="6">
    <location>
        <begin position="73"/>
        <end position="94"/>
    </location>
</feature>
<proteinExistence type="predicted"/>
<dbReference type="InterPro" id="IPR036259">
    <property type="entry name" value="MFS_trans_sf"/>
</dbReference>
<dbReference type="PANTHER" id="PTHR23503:SF35">
    <property type="entry name" value="SOLUTE CARRIER FAMILY 2, FACILITATED GLUCOSE TRANSPORTER MEMBER 9"/>
    <property type="match status" value="1"/>
</dbReference>
<keyword evidence="2 6" id="KW-0812">Transmembrane</keyword>
<evidence type="ECO:0000256" key="3">
    <source>
        <dbReference type="ARBA" id="ARBA00022989"/>
    </source>
</evidence>
<keyword evidence="3 6" id="KW-1133">Transmembrane helix</keyword>
<comment type="subcellular location">
    <subcellularLocation>
        <location evidence="1">Membrane</location>
        <topology evidence="1">Multi-pass membrane protein</topology>
    </subcellularLocation>
</comment>
<dbReference type="EMBL" id="SRLO01000889">
    <property type="protein sequence ID" value="TNN44689.1"/>
    <property type="molecule type" value="Genomic_DNA"/>
</dbReference>
<name>A0A4Z2FU75_9TELE</name>
<evidence type="ECO:0000313" key="7">
    <source>
        <dbReference type="EMBL" id="TNN44689.1"/>
    </source>
</evidence>
<feature type="transmembrane region" description="Helical" evidence="6">
    <location>
        <begin position="45"/>
        <end position="67"/>
    </location>
</feature>
<dbReference type="InterPro" id="IPR005828">
    <property type="entry name" value="MFS_sugar_transport-like"/>
</dbReference>
<comment type="caution">
    <text evidence="7">The sequence shown here is derived from an EMBL/GenBank/DDBJ whole genome shotgun (WGS) entry which is preliminary data.</text>
</comment>
<keyword evidence="7" id="KW-0762">Sugar transport</keyword>
<dbReference type="Pfam" id="PF00083">
    <property type="entry name" value="Sugar_tr"/>
    <property type="match status" value="1"/>
</dbReference>
<evidence type="ECO:0000256" key="1">
    <source>
        <dbReference type="ARBA" id="ARBA00004141"/>
    </source>
</evidence>
<keyword evidence="7" id="KW-0813">Transport</keyword>
<dbReference type="PANTHER" id="PTHR23503">
    <property type="entry name" value="SOLUTE CARRIER FAMILY 2"/>
    <property type="match status" value="1"/>
</dbReference>
<reference evidence="7 8" key="1">
    <citation type="submission" date="2019-03" db="EMBL/GenBank/DDBJ databases">
        <title>First draft genome of Liparis tanakae, snailfish: a comprehensive survey of snailfish specific genes.</title>
        <authorList>
            <person name="Kim W."/>
            <person name="Song I."/>
            <person name="Jeong J.-H."/>
            <person name="Kim D."/>
            <person name="Kim S."/>
            <person name="Ryu S."/>
            <person name="Song J.Y."/>
            <person name="Lee S.K."/>
        </authorList>
    </citation>
    <scope>NUCLEOTIDE SEQUENCE [LARGE SCALE GENOMIC DNA]</scope>
    <source>
        <tissue evidence="7">Muscle</tissue>
    </source>
</reference>
<keyword evidence="8" id="KW-1185">Reference proteome</keyword>
<dbReference type="GO" id="GO:0046323">
    <property type="term" value="P:D-glucose import"/>
    <property type="evidence" value="ECO:0007669"/>
    <property type="project" value="TreeGrafter"/>
</dbReference>
<feature type="transmembrane region" description="Helical" evidence="6">
    <location>
        <begin position="15"/>
        <end position="38"/>
    </location>
</feature>
<evidence type="ECO:0000256" key="5">
    <source>
        <dbReference type="SAM" id="MobiDB-lite"/>
    </source>
</evidence>
<evidence type="ECO:0000256" key="6">
    <source>
        <dbReference type="SAM" id="Phobius"/>
    </source>
</evidence>
<gene>
    <name evidence="7" type="primary">SLC2A9_5</name>
    <name evidence="7" type="ORF">EYF80_045118</name>
</gene>
<organism evidence="7 8">
    <name type="scientific">Liparis tanakae</name>
    <name type="common">Tanaka's snailfish</name>
    <dbReference type="NCBI Taxonomy" id="230148"/>
    <lineage>
        <taxon>Eukaryota</taxon>
        <taxon>Metazoa</taxon>
        <taxon>Chordata</taxon>
        <taxon>Craniata</taxon>
        <taxon>Vertebrata</taxon>
        <taxon>Euteleostomi</taxon>
        <taxon>Actinopterygii</taxon>
        <taxon>Neopterygii</taxon>
        <taxon>Teleostei</taxon>
        <taxon>Neoteleostei</taxon>
        <taxon>Acanthomorphata</taxon>
        <taxon>Eupercaria</taxon>
        <taxon>Perciformes</taxon>
        <taxon>Cottioidei</taxon>
        <taxon>Cottales</taxon>
        <taxon>Liparidae</taxon>
        <taxon>Liparis</taxon>
    </lineage>
</organism>
<dbReference type="Proteomes" id="UP000314294">
    <property type="component" value="Unassembled WGS sequence"/>
</dbReference>
<evidence type="ECO:0000256" key="4">
    <source>
        <dbReference type="ARBA" id="ARBA00023136"/>
    </source>
</evidence>
<dbReference type="GO" id="GO:0005886">
    <property type="term" value="C:plasma membrane"/>
    <property type="evidence" value="ECO:0007669"/>
    <property type="project" value="TreeGrafter"/>
</dbReference>